<dbReference type="EMBL" id="OZ023713">
    <property type="protein sequence ID" value="CAK9861664.1"/>
    <property type="molecule type" value="Genomic_DNA"/>
</dbReference>
<reference evidence="2" key="1">
    <citation type="submission" date="2024-03" db="EMBL/GenBank/DDBJ databases">
        <authorList>
            <consortium name="ELIXIR-Norway"/>
            <consortium name="Elixir Norway"/>
        </authorList>
    </citation>
    <scope>NUCLEOTIDE SEQUENCE</scope>
</reference>
<keyword evidence="3" id="KW-1185">Reference proteome</keyword>
<name>A0ABP1AGK8_9BRYO</name>
<accession>A0ABP1AGK8</accession>
<dbReference type="Proteomes" id="UP001497522">
    <property type="component" value="Chromosome 12"/>
</dbReference>
<gene>
    <name evidence="2" type="ORF">CSSPJE1EN2_LOCUS4659</name>
</gene>
<feature type="region of interest" description="Disordered" evidence="1">
    <location>
        <begin position="1"/>
        <end position="31"/>
    </location>
</feature>
<sequence>MGRRCRSGAGTTEEEEQQRENDGGAQEPPPANCCNNTAMANNSETVDSSVAVFRNTCKLWELVVQGSSAAVSTKASKLWELVVQDSSVAVFRKASKIWELCLFKALLQKNTWLTTLLILFSRISTLKSKTQTTADEIFIATFLWNWCSSCMVMLV</sequence>
<evidence type="ECO:0000256" key="1">
    <source>
        <dbReference type="SAM" id="MobiDB-lite"/>
    </source>
</evidence>
<organism evidence="2 3">
    <name type="scientific">Sphagnum jensenii</name>
    <dbReference type="NCBI Taxonomy" id="128206"/>
    <lineage>
        <taxon>Eukaryota</taxon>
        <taxon>Viridiplantae</taxon>
        <taxon>Streptophyta</taxon>
        <taxon>Embryophyta</taxon>
        <taxon>Bryophyta</taxon>
        <taxon>Sphagnophytina</taxon>
        <taxon>Sphagnopsida</taxon>
        <taxon>Sphagnales</taxon>
        <taxon>Sphagnaceae</taxon>
        <taxon>Sphagnum</taxon>
    </lineage>
</organism>
<evidence type="ECO:0000313" key="3">
    <source>
        <dbReference type="Proteomes" id="UP001497522"/>
    </source>
</evidence>
<proteinExistence type="predicted"/>
<evidence type="ECO:0000313" key="2">
    <source>
        <dbReference type="EMBL" id="CAK9861664.1"/>
    </source>
</evidence>
<protein>
    <submittedName>
        <fullName evidence="2">Uncharacterized protein</fullName>
    </submittedName>
</protein>